<feature type="chain" id="PRO_5041736508" description="Di-haem cytochrome c peroxidase domain-containing protein" evidence="2">
    <location>
        <begin position="29"/>
        <end position="237"/>
    </location>
</feature>
<dbReference type="GO" id="GO:0020037">
    <property type="term" value="F:heme binding"/>
    <property type="evidence" value="ECO:0007669"/>
    <property type="project" value="InterPro"/>
</dbReference>
<dbReference type="GO" id="GO:0009055">
    <property type="term" value="F:electron transfer activity"/>
    <property type="evidence" value="ECO:0007669"/>
    <property type="project" value="InterPro"/>
</dbReference>
<dbReference type="Pfam" id="PF03150">
    <property type="entry name" value="CCP_MauG"/>
    <property type="match status" value="1"/>
</dbReference>
<name>A0AA90YWI6_9RHOB</name>
<comment type="caution">
    <text evidence="4">The sequence shown here is derived from an EMBL/GenBank/DDBJ whole genome shotgun (WGS) entry which is preliminary data.</text>
</comment>
<dbReference type="GO" id="GO:0016491">
    <property type="term" value="F:oxidoreductase activity"/>
    <property type="evidence" value="ECO:0007669"/>
    <property type="project" value="InterPro"/>
</dbReference>
<reference evidence="4" key="1">
    <citation type="submission" date="2019-12" db="EMBL/GenBank/DDBJ databases">
        <title>Ruegeria JWLKs population differentiation of coral mucus and skeleton niches.</title>
        <authorList>
            <person name="Luo D."/>
        </authorList>
    </citation>
    <scope>NUCLEOTIDE SEQUENCE</scope>
    <source>
        <strain evidence="4">HKCCD6181</strain>
    </source>
</reference>
<dbReference type="SUPFAM" id="SSF46626">
    <property type="entry name" value="Cytochrome c"/>
    <property type="match status" value="1"/>
</dbReference>
<evidence type="ECO:0000259" key="3">
    <source>
        <dbReference type="Pfam" id="PF03150"/>
    </source>
</evidence>
<evidence type="ECO:0000256" key="1">
    <source>
        <dbReference type="SAM" id="MobiDB-lite"/>
    </source>
</evidence>
<dbReference type="Proteomes" id="UP000597886">
    <property type="component" value="Unassembled WGS sequence"/>
</dbReference>
<dbReference type="RefSeq" id="WP_171329892.1">
    <property type="nucleotide sequence ID" value="NZ_WVRA01000003.1"/>
</dbReference>
<gene>
    <name evidence="4" type="ORF">GS634_10115</name>
</gene>
<dbReference type="EMBL" id="WVRA01000003">
    <property type="protein sequence ID" value="NOE18468.1"/>
    <property type="molecule type" value="Genomic_DNA"/>
</dbReference>
<feature type="compositionally biased region" description="Basic residues" evidence="1">
    <location>
        <begin position="188"/>
        <end position="197"/>
    </location>
</feature>
<keyword evidence="2" id="KW-0732">Signal</keyword>
<dbReference type="InterPro" id="IPR004852">
    <property type="entry name" value="Di-haem_cyt_c_peroxidsae"/>
</dbReference>
<feature type="domain" description="Di-haem cytochrome c peroxidase" evidence="3">
    <location>
        <begin position="54"/>
        <end position="146"/>
    </location>
</feature>
<evidence type="ECO:0000313" key="4">
    <source>
        <dbReference type="EMBL" id="NOE18468.1"/>
    </source>
</evidence>
<dbReference type="AlphaFoldDB" id="A0AA90YWI6"/>
<dbReference type="InterPro" id="IPR036909">
    <property type="entry name" value="Cyt_c-like_dom_sf"/>
</dbReference>
<feature type="signal peptide" evidence="2">
    <location>
        <begin position="1"/>
        <end position="28"/>
    </location>
</feature>
<organism evidence="4 5">
    <name type="scientific">Ruegeria atlantica</name>
    <dbReference type="NCBI Taxonomy" id="81569"/>
    <lineage>
        <taxon>Bacteria</taxon>
        <taxon>Pseudomonadati</taxon>
        <taxon>Pseudomonadota</taxon>
        <taxon>Alphaproteobacteria</taxon>
        <taxon>Rhodobacterales</taxon>
        <taxon>Roseobacteraceae</taxon>
        <taxon>Ruegeria</taxon>
    </lineage>
</organism>
<evidence type="ECO:0000256" key="2">
    <source>
        <dbReference type="SAM" id="SignalP"/>
    </source>
</evidence>
<protein>
    <recommendedName>
        <fullName evidence="3">Di-haem cytochrome c peroxidase domain-containing protein</fullName>
    </recommendedName>
</protein>
<sequence length="237" mass="25434">MTLTYCAKRSAKLIISIFYLTMVIACTAARADVQPLPPPLTDTDFLWDGNPDEALVTLGQNLFFDPILSGNHNISCGTCHDPSLGTEDGLALGIGEGGQGAGLKRETKDGVIGRVPRNAQPLYNIGARSYTRMFHDGRLEPDDQKTFPSGFWSPAREHLPAGLPNTPSLTAQSRPPAGVPNAATAVPHSRHSLRHHDHAVGRRPMCGQRVLSPRAPTTDSALLLVQKMDCKQAGATP</sequence>
<proteinExistence type="predicted"/>
<feature type="region of interest" description="Disordered" evidence="1">
    <location>
        <begin position="158"/>
        <end position="198"/>
    </location>
</feature>
<dbReference type="Gene3D" id="1.10.760.10">
    <property type="entry name" value="Cytochrome c-like domain"/>
    <property type="match status" value="1"/>
</dbReference>
<evidence type="ECO:0000313" key="5">
    <source>
        <dbReference type="Proteomes" id="UP000597886"/>
    </source>
</evidence>
<accession>A0AA90YWI6</accession>